<protein>
    <submittedName>
        <fullName evidence="1">Uncharacterized protein</fullName>
    </submittedName>
</protein>
<dbReference type="EMBL" id="KZ293715">
    <property type="protein sequence ID" value="PBK82581.1"/>
    <property type="molecule type" value="Genomic_DNA"/>
</dbReference>
<keyword evidence="2" id="KW-1185">Reference proteome</keyword>
<dbReference type="Proteomes" id="UP000217790">
    <property type="component" value="Unassembled WGS sequence"/>
</dbReference>
<dbReference type="OrthoDB" id="2997372at2759"/>
<evidence type="ECO:0000313" key="1">
    <source>
        <dbReference type="EMBL" id="PBK82581.1"/>
    </source>
</evidence>
<evidence type="ECO:0000313" key="2">
    <source>
        <dbReference type="Proteomes" id="UP000217790"/>
    </source>
</evidence>
<proteinExistence type="predicted"/>
<sequence length="170" mass="19199">MIYSLNFSPLTVPKANLAADNKGELETFQLGQFLDLKDALRCFKRLAIDVYTLEPILATLFVFGKLWSGVQSALLLYFSSHILRMVEIGLIHGAPDVGAILKALAMRIFFVIFAAVIQWESERFHPILKTRITTHFELFLMQGTPTSCFHLAISDLISSSIKDRPSYFAR</sequence>
<accession>A0A2H3CHM9</accession>
<gene>
    <name evidence="1" type="ORF">ARMGADRAFT_730771</name>
</gene>
<name>A0A2H3CHM9_ARMGA</name>
<reference evidence="2" key="1">
    <citation type="journal article" date="2017" name="Nat. Ecol. Evol.">
        <title>Genome expansion and lineage-specific genetic innovations in the forest pathogenic fungi Armillaria.</title>
        <authorList>
            <person name="Sipos G."/>
            <person name="Prasanna A.N."/>
            <person name="Walter M.C."/>
            <person name="O'Connor E."/>
            <person name="Balint B."/>
            <person name="Krizsan K."/>
            <person name="Kiss B."/>
            <person name="Hess J."/>
            <person name="Varga T."/>
            <person name="Slot J."/>
            <person name="Riley R."/>
            <person name="Boka B."/>
            <person name="Rigling D."/>
            <person name="Barry K."/>
            <person name="Lee J."/>
            <person name="Mihaltcheva S."/>
            <person name="LaButti K."/>
            <person name="Lipzen A."/>
            <person name="Waldron R."/>
            <person name="Moloney N.M."/>
            <person name="Sperisen C."/>
            <person name="Kredics L."/>
            <person name="Vagvoelgyi C."/>
            <person name="Patrignani A."/>
            <person name="Fitzpatrick D."/>
            <person name="Nagy I."/>
            <person name="Doyle S."/>
            <person name="Anderson J.B."/>
            <person name="Grigoriev I.V."/>
            <person name="Gueldener U."/>
            <person name="Muensterkoetter M."/>
            <person name="Nagy L.G."/>
        </authorList>
    </citation>
    <scope>NUCLEOTIDE SEQUENCE [LARGE SCALE GENOMIC DNA]</scope>
    <source>
        <strain evidence="2">Ar21-2</strain>
    </source>
</reference>
<dbReference type="STRING" id="47427.A0A2H3CHM9"/>
<organism evidence="1 2">
    <name type="scientific">Armillaria gallica</name>
    <name type="common">Bulbous honey fungus</name>
    <name type="synonym">Armillaria bulbosa</name>
    <dbReference type="NCBI Taxonomy" id="47427"/>
    <lineage>
        <taxon>Eukaryota</taxon>
        <taxon>Fungi</taxon>
        <taxon>Dikarya</taxon>
        <taxon>Basidiomycota</taxon>
        <taxon>Agaricomycotina</taxon>
        <taxon>Agaricomycetes</taxon>
        <taxon>Agaricomycetidae</taxon>
        <taxon>Agaricales</taxon>
        <taxon>Marasmiineae</taxon>
        <taxon>Physalacriaceae</taxon>
        <taxon>Armillaria</taxon>
    </lineage>
</organism>
<dbReference type="InParanoid" id="A0A2H3CHM9"/>
<dbReference type="AlphaFoldDB" id="A0A2H3CHM9"/>